<evidence type="ECO:0000259" key="1">
    <source>
        <dbReference type="PROSITE" id="PS51186"/>
    </source>
</evidence>
<dbReference type="PROSITE" id="PS51186">
    <property type="entry name" value="GNAT"/>
    <property type="match status" value="1"/>
</dbReference>
<evidence type="ECO:0000313" key="2">
    <source>
        <dbReference type="EMBL" id="MBM6400664.1"/>
    </source>
</evidence>
<dbReference type="Gene3D" id="3.40.630.30">
    <property type="match status" value="1"/>
</dbReference>
<feature type="domain" description="N-acetyltransferase" evidence="1">
    <location>
        <begin position="11"/>
        <end position="178"/>
    </location>
</feature>
<dbReference type="PANTHER" id="PTHR43441:SF2">
    <property type="entry name" value="FAMILY ACETYLTRANSFERASE, PUTATIVE (AFU_ORTHOLOGUE AFUA_7G00850)-RELATED"/>
    <property type="match status" value="1"/>
</dbReference>
<dbReference type="InterPro" id="IPR000182">
    <property type="entry name" value="GNAT_dom"/>
</dbReference>
<accession>A0ABS2CLC4</accession>
<dbReference type="SUPFAM" id="SSF55729">
    <property type="entry name" value="Acyl-CoA N-acyltransferases (Nat)"/>
    <property type="match status" value="1"/>
</dbReference>
<reference evidence="2" key="1">
    <citation type="submission" date="2021-02" db="EMBL/GenBank/DDBJ databases">
        <title>Phycicoccus sp. MQZ13P-5T, whole genome shotgun sequence.</title>
        <authorList>
            <person name="Tuo L."/>
        </authorList>
    </citation>
    <scope>NUCLEOTIDE SEQUENCE</scope>
    <source>
        <strain evidence="2">MQZ13P-5</strain>
    </source>
</reference>
<gene>
    <name evidence="2" type="ORF">JQN70_09735</name>
</gene>
<dbReference type="InterPro" id="IPR016181">
    <property type="entry name" value="Acyl_CoA_acyltransferase"/>
</dbReference>
<organism evidence="2 3">
    <name type="scientific">Phycicoccus sonneratiae</name>
    <dbReference type="NCBI Taxonomy" id="2807628"/>
    <lineage>
        <taxon>Bacteria</taxon>
        <taxon>Bacillati</taxon>
        <taxon>Actinomycetota</taxon>
        <taxon>Actinomycetes</taxon>
        <taxon>Micrococcales</taxon>
        <taxon>Intrasporangiaceae</taxon>
        <taxon>Phycicoccus</taxon>
    </lineage>
</organism>
<dbReference type="RefSeq" id="WP_204131133.1">
    <property type="nucleotide sequence ID" value="NZ_JAFDVD010000009.1"/>
</dbReference>
<sequence length="186" mass="20944">MDAPSLTADPLTLRALRPEDRAARRRHGWHAEIERAYGSSTGTRAMTDDELERWSANWERGASEPNRIHWVLDVGGEAVGAAFLHGVDPVDRRARYAVGLYHPSWLGRGLGRRATRLVLGYAFGPLGLHRVDLRVLDDNHRARATYRACGFVEEGRERETCFLDGRWHDDVVMAVLEHEFDSSTAG</sequence>
<dbReference type="PANTHER" id="PTHR43441">
    <property type="entry name" value="RIBOSOMAL-PROTEIN-SERINE ACETYLTRANSFERASE"/>
    <property type="match status" value="1"/>
</dbReference>
<protein>
    <submittedName>
        <fullName evidence="2">GNAT family N-acetyltransferase</fullName>
    </submittedName>
</protein>
<dbReference type="EMBL" id="JAFDVD010000009">
    <property type="protein sequence ID" value="MBM6400664.1"/>
    <property type="molecule type" value="Genomic_DNA"/>
</dbReference>
<dbReference type="InterPro" id="IPR051908">
    <property type="entry name" value="Ribosomal_N-acetyltransferase"/>
</dbReference>
<proteinExistence type="predicted"/>
<dbReference type="Pfam" id="PF13302">
    <property type="entry name" value="Acetyltransf_3"/>
    <property type="match status" value="1"/>
</dbReference>
<dbReference type="CDD" id="cd04301">
    <property type="entry name" value="NAT_SF"/>
    <property type="match status" value="1"/>
</dbReference>
<keyword evidence="3" id="KW-1185">Reference proteome</keyword>
<dbReference type="Proteomes" id="UP001430172">
    <property type="component" value="Unassembled WGS sequence"/>
</dbReference>
<name>A0ABS2CLC4_9MICO</name>
<comment type="caution">
    <text evidence="2">The sequence shown here is derived from an EMBL/GenBank/DDBJ whole genome shotgun (WGS) entry which is preliminary data.</text>
</comment>
<evidence type="ECO:0000313" key="3">
    <source>
        <dbReference type="Proteomes" id="UP001430172"/>
    </source>
</evidence>